<organism evidence="2 3">
    <name type="scientific">Methanosarcina barkeri MS</name>
    <dbReference type="NCBI Taxonomy" id="1434108"/>
    <lineage>
        <taxon>Archaea</taxon>
        <taxon>Methanobacteriati</taxon>
        <taxon>Methanobacteriota</taxon>
        <taxon>Stenosarchaea group</taxon>
        <taxon>Methanomicrobia</taxon>
        <taxon>Methanosarcinales</taxon>
        <taxon>Methanosarcinaceae</taxon>
        <taxon>Methanosarcina</taxon>
    </lineage>
</organism>
<dbReference type="SMART" id="SM00089">
    <property type="entry name" value="PKD"/>
    <property type="match status" value="1"/>
</dbReference>
<dbReference type="Proteomes" id="UP000033033">
    <property type="component" value="Chromosome"/>
</dbReference>
<dbReference type="KEGG" id="mby:MSBRM_2114"/>
<proteinExistence type="predicted"/>
<dbReference type="Gene3D" id="2.60.40.10">
    <property type="entry name" value="Immunoglobulins"/>
    <property type="match status" value="1"/>
</dbReference>
<dbReference type="InterPro" id="IPR022409">
    <property type="entry name" value="PKD/Chitinase_dom"/>
</dbReference>
<feature type="domain" description="PKD" evidence="1">
    <location>
        <begin position="12"/>
        <end position="84"/>
    </location>
</feature>
<evidence type="ECO:0000313" key="2">
    <source>
        <dbReference type="EMBL" id="AKB55112.1"/>
    </source>
</evidence>
<dbReference type="CDD" id="cd00146">
    <property type="entry name" value="PKD"/>
    <property type="match status" value="1"/>
</dbReference>
<sequence length="86" mass="9665">MSQYLKYEIAKPVAAFSASPTSGKAPLNVKFTDKRTGLPEKWKWSFGDGTVLREKNPEHQCFQEGNYKVTITVVNVVGYLYEATGF</sequence>
<dbReference type="InterPro" id="IPR013783">
    <property type="entry name" value="Ig-like_fold"/>
</dbReference>
<keyword evidence="3" id="KW-1185">Reference proteome</keyword>
<reference evidence="2 3" key="1">
    <citation type="submission" date="2014-07" db="EMBL/GenBank/DDBJ databases">
        <title>Methanogenic archaea and the global carbon cycle.</title>
        <authorList>
            <person name="Henriksen J.R."/>
            <person name="Luke J."/>
            <person name="Reinhart S."/>
            <person name="Benedict M.N."/>
            <person name="Youngblut N.D."/>
            <person name="Metcalf M.E."/>
            <person name="Whitaker R.J."/>
            <person name="Metcalf W.W."/>
        </authorList>
    </citation>
    <scope>NUCLEOTIDE SEQUENCE [LARGE SCALE GENOMIC DNA]</scope>
    <source>
        <strain evidence="2 3">MS</strain>
    </source>
</reference>
<protein>
    <submittedName>
        <fullName evidence="2">Chitin binding protein</fullName>
    </submittedName>
</protein>
<dbReference type="InterPro" id="IPR000601">
    <property type="entry name" value="PKD_dom"/>
</dbReference>
<dbReference type="STRING" id="1434108.MSBRM_2114"/>
<dbReference type="SUPFAM" id="SSF49299">
    <property type="entry name" value="PKD domain"/>
    <property type="match status" value="1"/>
</dbReference>
<accession>A0A0E3QWM5</accession>
<dbReference type="EMBL" id="CP009528">
    <property type="protein sequence ID" value="AKB55112.1"/>
    <property type="molecule type" value="Genomic_DNA"/>
</dbReference>
<dbReference type="AlphaFoldDB" id="A0A0E3QWM5"/>
<dbReference type="PATRIC" id="fig|1434108.4.peg.2696"/>
<dbReference type="Pfam" id="PF18911">
    <property type="entry name" value="PKD_4"/>
    <property type="match status" value="1"/>
</dbReference>
<dbReference type="RefSeq" id="WP_048116844.1">
    <property type="nucleotide sequence ID" value="NZ_CP009528.1"/>
</dbReference>
<dbReference type="FunFam" id="2.60.40.10:FF:000270">
    <property type="entry name" value="Cell surface protein"/>
    <property type="match status" value="1"/>
</dbReference>
<evidence type="ECO:0000259" key="1">
    <source>
        <dbReference type="PROSITE" id="PS50093"/>
    </source>
</evidence>
<dbReference type="InterPro" id="IPR035986">
    <property type="entry name" value="PKD_dom_sf"/>
</dbReference>
<dbReference type="GeneID" id="24845372"/>
<evidence type="ECO:0000313" key="3">
    <source>
        <dbReference type="Proteomes" id="UP000033033"/>
    </source>
</evidence>
<gene>
    <name evidence="2" type="ORF">MSBRM_2114</name>
</gene>
<dbReference type="PROSITE" id="PS50093">
    <property type="entry name" value="PKD"/>
    <property type="match status" value="1"/>
</dbReference>
<name>A0A0E3QWM5_METBA</name>
<dbReference type="HOGENOM" id="CLU_175999_0_0_2"/>